<keyword evidence="2" id="KW-0808">Transferase</keyword>
<dbReference type="Proteomes" id="UP000002586">
    <property type="component" value="Chromosome"/>
</dbReference>
<dbReference type="Pfam" id="PF00534">
    <property type="entry name" value="Glycos_transf_1"/>
    <property type="match status" value="1"/>
</dbReference>
<dbReference type="InterPro" id="IPR001296">
    <property type="entry name" value="Glyco_trans_1"/>
</dbReference>
<organism evidence="2 3">
    <name type="scientific">Magnetococcus marinus (strain ATCC BAA-1437 / JCM 17883 / MC-1)</name>
    <dbReference type="NCBI Taxonomy" id="156889"/>
    <lineage>
        <taxon>Bacteria</taxon>
        <taxon>Pseudomonadati</taxon>
        <taxon>Pseudomonadota</taxon>
        <taxon>Magnetococcia</taxon>
        <taxon>Magnetococcales</taxon>
        <taxon>Magnetococcaceae</taxon>
        <taxon>Magnetococcus</taxon>
    </lineage>
</organism>
<dbReference type="GO" id="GO:0016757">
    <property type="term" value="F:glycosyltransferase activity"/>
    <property type="evidence" value="ECO:0007669"/>
    <property type="project" value="InterPro"/>
</dbReference>
<dbReference type="OrthoDB" id="9769600at2"/>
<proteinExistence type="predicted"/>
<reference evidence="3" key="1">
    <citation type="journal article" date="2009" name="Appl. Environ. Microbiol.">
        <title>Complete genome sequence of the chemolithoautotrophic marine magnetotactic coccus strain MC-1.</title>
        <authorList>
            <person name="Schubbe S."/>
            <person name="Williams T.J."/>
            <person name="Xie G."/>
            <person name="Kiss H.E."/>
            <person name="Brettin T.S."/>
            <person name="Martinez D."/>
            <person name="Ross C.A."/>
            <person name="Schuler D."/>
            <person name="Cox B.L."/>
            <person name="Nealson K.H."/>
            <person name="Bazylinski D.A."/>
        </authorList>
    </citation>
    <scope>NUCLEOTIDE SEQUENCE [LARGE SCALE GENOMIC DNA]</scope>
    <source>
        <strain evidence="3">ATCC BAA-1437 / JCM 17883 / MC-1</strain>
    </source>
</reference>
<dbReference type="RefSeq" id="WP_011714859.1">
    <property type="nucleotide sequence ID" value="NC_008576.1"/>
</dbReference>
<reference evidence="2 3" key="2">
    <citation type="journal article" date="2012" name="Int. J. Syst. Evol. Microbiol.">
        <title>Magnetococcus marinus gen. nov., sp. nov., a marine, magnetotactic bacterium that represents a novel lineage (Magnetococcaceae fam. nov.; Magnetococcales ord. nov.) at the base of the Alphaproteobacteria.</title>
        <authorList>
            <person name="Bazylinski D.A."/>
            <person name="Williams T.J."/>
            <person name="Lefevre C.T."/>
            <person name="Berg R.J."/>
            <person name="Zhang C.L."/>
            <person name="Bowser S.S."/>
            <person name="Dean A.J."/>
            <person name="Beveridge T.J."/>
        </authorList>
    </citation>
    <scope>NUCLEOTIDE SEQUENCE [LARGE SCALE GENOMIC DNA]</scope>
    <source>
        <strain evidence="3">ATCC BAA-1437 / JCM 17883 / MC-1</strain>
    </source>
</reference>
<dbReference type="EMBL" id="CP000471">
    <property type="protein sequence ID" value="ABK45800.1"/>
    <property type="molecule type" value="Genomic_DNA"/>
</dbReference>
<dbReference type="KEGG" id="mgm:Mmc1_3311"/>
<dbReference type="Gene3D" id="3.40.50.2000">
    <property type="entry name" value="Glycogen Phosphorylase B"/>
    <property type="match status" value="1"/>
</dbReference>
<feature type="domain" description="Glycosyl transferase family 1" evidence="1">
    <location>
        <begin position="214"/>
        <end position="357"/>
    </location>
</feature>
<evidence type="ECO:0000313" key="3">
    <source>
        <dbReference type="Proteomes" id="UP000002586"/>
    </source>
</evidence>
<dbReference type="HOGENOM" id="CLU_041132_3_1_5"/>
<dbReference type="SUPFAM" id="SSF53756">
    <property type="entry name" value="UDP-Glycosyltransferase/glycogen phosphorylase"/>
    <property type="match status" value="1"/>
</dbReference>
<dbReference type="CAZy" id="GT4">
    <property type="family name" value="Glycosyltransferase Family 4"/>
</dbReference>
<dbReference type="Gene3D" id="3.40.50.11010">
    <property type="match status" value="1"/>
</dbReference>
<dbReference type="eggNOG" id="COG0438">
    <property type="taxonomic scope" value="Bacteria"/>
</dbReference>
<sequence>MLNRPPILALAPHSWHDRWLSRQQLMSRLGGRGWPVTYSYGPLNVWQRESPLWQQAGWLGGVEQVDHVQVDQPGRWFPAWQRYPWWDHVALRLHAQRMQALMGHAQADRQILFLFHPRFWPYVERLQPRYVVYHIYDVFSVMDNWSPQMDHYQQQLVERADLITTSSQGMLEQLPTPGPQKAKLLNNGADPRPFIEADGCPCPADLAMIPGPRIGYVGTVNAKLDLEMILYVASRHPHWHWVFIGPVMLEGEQAKQAKALWQQCCALDNVHLLGAKPRQAVPAYVQHMDVNTICYRIRPDDWVIHGYPVKLHEYLATGKPVVAAAQSAVKDQFSHVAAIAQHPQQWADALQAALTNGGVGTPQTRRQVALLNTWDQRTSTLENWLLEMLA</sequence>
<evidence type="ECO:0000313" key="2">
    <source>
        <dbReference type="EMBL" id="ABK45800.1"/>
    </source>
</evidence>
<gene>
    <name evidence="2" type="ordered locus">Mmc1_3311</name>
</gene>
<protein>
    <submittedName>
        <fullName evidence="2">Glycosyl transferase, group 1</fullName>
    </submittedName>
</protein>
<evidence type="ECO:0000259" key="1">
    <source>
        <dbReference type="Pfam" id="PF00534"/>
    </source>
</evidence>
<keyword evidence="3" id="KW-1185">Reference proteome</keyword>
<name>A0LCV7_MAGMM</name>
<dbReference type="STRING" id="156889.Mmc1_3311"/>
<dbReference type="AlphaFoldDB" id="A0LCV7"/>
<accession>A0LCV7</accession>
<dbReference type="PANTHER" id="PTHR12526">
    <property type="entry name" value="GLYCOSYLTRANSFERASE"/>
    <property type="match status" value="1"/>
</dbReference>